<dbReference type="Proteomes" id="UP000467132">
    <property type="component" value="Unassembled WGS sequence"/>
</dbReference>
<protein>
    <submittedName>
        <fullName evidence="2">Spore gernimation protein GerM</fullName>
    </submittedName>
</protein>
<accession>A0A845QZ51</accession>
<name>A0A845QZ51_9CLOT</name>
<feature type="domain" description="GerMN" evidence="1">
    <location>
        <begin position="234"/>
        <end position="322"/>
    </location>
</feature>
<dbReference type="PROSITE" id="PS51257">
    <property type="entry name" value="PROKAR_LIPOPROTEIN"/>
    <property type="match status" value="1"/>
</dbReference>
<dbReference type="AlphaFoldDB" id="A0A845QZ51"/>
<keyword evidence="3" id="KW-1185">Reference proteome</keyword>
<gene>
    <name evidence="2" type="ORF">D3Z33_10220</name>
</gene>
<sequence>MVSKKLISIFLLLIILVSITGCGKMQAMKEMITSEEDQKDTAEKPTDSVEITVEQEDARDTVIYYKSDKNLLVPIKRKISWDTGIAKKTLSYMVNNDKNQTDMVKSGLNPVLPTGSEVIGMSVDEETGLAKVNFSKEILNTNDKVEEVSLVNAVVYTLTEFPTINKVQFMIDGGIKETLTYGTDVFDPIERRDINLVDNNGDSKVVVYYKGTTNGEYEYYVPVTKTVTAPSPDMYTALEELFEGPPESSGLYTDIPMGVELKGVEVKDGVAVVDLSGDTKENIMNQQAFDSMNKNIALTLSQFDEIEKVEMLIDGKTLEEAKMNLSTPESIPTFANEY</sequence>
<dbReference type="InterPro" id="IPR019606">
    <property type="entry name" value="GerMN"/>
</dbReference>
<dbReference type="SMART" id="SM00909">
    <property type="entry name" value="Germane"/>
    <property type="match status" value="2"/>
</dbReference>
<organism evidence="2 3">
    <name type="scientific">Senegalia massiliensis</name>
    <dbReference type="NCBI Taxonomy" id="1720316"/>
    <lineage>
        <taxon>Bacteria</taxon>
        <taxon>Bacillati</taxon>
        <taxon>Bacillota</taxon>
        <taxon>Clostridia</taxon>
        <taxon>Eubacteriales</taxon>
        <taxon>Clostridiaceae</taxon>
        <taxon>Senegalia</taxon>
    </lineage>
</organism>
<evidence type="ECO:0000313" key="2">
    <source>
        <dbReference type="EMBL" id="NBI07224.1"/>
    </source>
</evidence>
<feature type="domain" description="GerMN" evidence="1">
    <location>
        <begin position="86"/>
        <end position="180"/>
    </location>
</feature>
<dbReference type="EMBL" id="QXXA01000011">
    <property type="protein sequence ID" value="NBI07224.1"/>
    <property type="molecule type" value="Genomic_DNA"/>
</dbReference>
<proteinExistence type="predicted"/>
<evidence type="ECO:0000259" key="1">
    <source>
        <dbReference type="SMART" id="SM00909"/>
    </source>
</evidence>
<comment type="caution">
    <text evidence="2">The sequence shown here is derived from an EMBL/GenBank/DDBJ whole genome shotgun (WGS) entry which is preliminary data.</text>
</comment>
<reference evidence="2 3" key="1">
    <citation type="submission" date="2018-08" db="EMBL/GenBank/DDBJ databases">
        <title>Murine metabolic-syndrome-specific gut microbial biobank.</title>
        <authorList>
            <person name="Liu C."/>
        </authorList>
    </citation>
    <scope>NUCLEOTIDE SEQUENCE [LARGE SCALE GENOMIC DNA]</scope>
    <source>
        <strain evidence="2 3">583</strain>
    </source>
</reference>
<evidence type="ECO:0000313" key="3">
    <source>
        <dbReference type="Proteomes" id="UP000467132"/>
    </source>
</evidence>
<dbReference type="OrthoDB" id="9809406at2"/>
<dbReference type="RefSeq" id="WP_160197695.1">
    <property type="nucleotide sequence ID" value="NZ_QXXA01000011.1"/>
</dbReference>
<dbReference type="Pfam" id="PF10646">
    <property type="entry name" value="Germane"/>
    <property type="match status" value="2"/>
</dbReference>